<dbReference type="AlphaFoldDB" id="D3B2R6"/>
<dbReference type="SUPFAM" id="SSF75304">
    <property type="entry name" value="Amidase signature (AS) enzymes"/>
    <property type="match status" value="1"/>
</dbReference>
<dbReference type="InterPro" id="IPR036928">
    <property type="entry name" value="AS_sf"/>
</dbReference>
<proteinExistence type="inferred from homology"/>
<feature type="domain" description="Amidase" evidence="3">
    <location>
        <begin position="152"/>
        <end position="574"/>
    </location>
</feature>
<keyword evidence="5" id="KW-1185">Reference proteome</keyword>
<name>D3B2R6_HETP5</name>
<evidence type="ECO:0000259" key="3">
    <source>
        <dbReference type="Pfam" id="PF01425"/>
    </source>
</evidence>
<protein>
    <submittedName>
        <fullName evidence="4">Amidase family protein</fullName>
    </submittedName>
</protein>
<dbReference type="FunCoup" id="D3B2R6">
    <property type="interactions" value="45"/>
</dbReference>
<dbReference type="PANTHER" id="PTHR11895:SF67">
    <property type="entry name" value="AMIDASE DOMAIN-CONTAINING PROTEIN"/>
    <property type="match status" value="1"/>
</dbReference>
<sequence length="605" mass="66668">MEENNQASSSSSTTSHNNNSEHLKKGKYDLVKIVTPRIYGSTLKVGVFMAESSLFKNMFIGTMMKKNGFTELFAHKLSLPVTPFPHELLMDIAKPYEYKTYGAQEFLKDVEGIKESMKHIANQANTTLGFYRAFQEGKTDPVAVASTFLLVQKQSDEMKPPLGAFIAVNDDDVLEQARASQQRWKQGTPLSILDGVPVSIKDEVDQRGYKTTCGTSFLGKINGAAQADAYPVDKLRENGALLVGKANMHEIGISTLGYNLHHGFIRNPFNLDHYPGGSSSGSASSVSAGLNPISIGCDGGGSVRVPASLCGVVGMKPTFGRVSHTGTFDLCSTVGHIGPLSSTVVDNAIAYAVIAGRDPLDFQTMIQPEPIIPVFQDIPLNKPLQGIRVGVFKEWCNDCTPDIQAAFKKSLTVLEEQGATFVDYSISDLLHIRLSQIVLILSEMRNSMSRFWDKHRTDLHNDTRVSLSLMDGITSSDYLHCNRFRTHAIEQLKEIFQSVDVIVTPTNATLAPKIMPYVLSNGESNMSDIAELMKFAFLGNITGVPGLSIPISVNEENLPIGIQLMGRWWEEDLLYYTGYVLEREFKFNGVPKFFKPILENQISTN</sequence>
<dbReference type="InterPro" id="IPR020556">
    <property type="entry name" value="Amidase_CS"/>
</dbReference>
<feature type="compositionally biased region" description="Low complexity" evidence="2">
    <location>
        <begin position="1"/>
        <end position="18"/>
    </location>
</feature>
<dbReference type="GO" id="GO:0003824">
    <property type="term" value="F:catalytic activity"/>
    <property type="evidence" value="ECO:0007669"/>
    <property type="project" value="InterPro"/>
</dbReference>
<reference evidence="4 5" key="1">
    <citation type="journal article" date="2011" name="Genome Res.">
        <title>Phylogeny-wide analysis of social amoeba genomes highlights ancient origins for complex intercellular communication.</title>
        <authorList>
            <person name="Heidel A.J."/>
            <person name="Lawal H.M."/>
            <person name="Felder M."/>
            <person name="Schilde C."/>
            <person name="Helps N.R."/>
            <person name="Tunggal B."/>
            <person name="Rivero F."/>
            <person name="John U."/>
            <person name="Schleicher M."/>
            <person name="Eichinger L."/>
            <person name="Platzer M."/>
            <person name="Noegel A.A."/>
            <person name="Schaap P."/>
            <person name="Gloeckner G."/>
        </authorList>
    </citation>
    <scope>NUCLEOTIDE SEQUENCE [LARGE SCALE GENOMIC DNA]</scope>
    <source>
        <strain evidence="5">ATCC 26659 / Pp 5 / PN500</strain>
    </source>
</reference>
<organism evidence="4 5">
    <name type="scientific">Heterostelium pallidum (strain ATCC 26659 / Pp 5 / PN500)</name>
    <name type="common">Cellular slime mold</name>
    <name type="synonym">Polysphondylium pallidum</name>
    <dbReference type="NCBI Taxonomy" id="670386"/>
    <lineage>
        <taxon>Eukaryota</taxon>
        <taxon>Amoebozoa</taxon>
        <taxon>Evosea</taxon>
        <taxon>Eumycetozoa</taxon>
        <taxon>Dictyostelia</taxon>
        <taxon>Acytosteliales</taxon>
        <taxon>Acytosteliaceae</taxon>
        <taxon>Heterostelium</taxon>
    </lineage>
</organism>
<comment type="similarity">
    <text evidence="1">Belongs to the amidase family.</text>
</comment>
<evidence type="ECO:0000256" key="2">
    <source>
        <dbReference type="SAM" id="MobiDB-lite"/>
    </source>
</evidence>
<dbReference type="InterPro" id="IPR000120">
    <property type="entry name" value="Amidase"/>
</dbReference>
<dbReference type="InterPro" id="IPR023631">
    <property type="entry name" value="Amidase_dom"/>
</dbReference>
<dbReference type="InParanoid" id="D3B2R6"/>
<dbReference type="EMBL" id="ADBJ01000010">
    <property type="protein sequence ID" value="EFA83614.1"/>
    <property type="molecule type" value="Genomic_DNA"/>
</dbReference>
<gene>
    <name evidence="4" type="ORF">PPL_02680</name>
</gene>
<dbReference type="STRING" id="670386.D3B2R6"/>
<dbReference type="Gene3D" id="3.90.1300.10">
    <property type="entry name" value="Amidase signature (AS) domain"/>
    <property type="match status" value="1"/>
</dbReference>
<comment type="caution">
    <text evidence="4">The sequence shown here is derived from an EMBL/GenBank/DDBJ whole genome shotgun (WGS) entry which is preliminary data.</text>
</comment>
<evidence type="ECO:0000313" key="4">
    <source>
        <dbReference type="EMBL" id="EFA83614.1"/>
    </source>
</evidence>
<dbReference type="GeneID" id="31358203"/>
<accession>D3B2R6</accession>
<evidence type="ECO:0000313" key="5">
    <source>
        <dbReference type="Proteomes" id="UP000001396"/>
    </source>
</evidence>
<dbReference type="Pfam" id="PF01425">
    <property type="entry name" value="Amidase"/>
    <property type="match status" value="1"/>
</dbReference>
<evidence type="ECO:0000256" key="1">
    <source>
        <dbReference type="ARBA" id="ARBA00009199"/>
    </source>
</evidence>
<dbReference type="RefSeq" id="XP_020435731.1">
    <property type="nucleotide sequence ID" value="XM_020573659.1"/>
</dbReference>
<feature type="region of interest" description="Disordered" evidence="2">
    <location>
        <begin position="1"/>
        <end position="22"/>
    </location>
</feature>
<dbReference type="Proteomes" id="UP000001396">
    <property type="component" value="Unassembled WGS sequence"/>
</dbReference>
<dbReference type="OMA" id="PGWHIDG"/>
<dbReference type="PROSITE" id="PS00571">
    <property type="entry name" value="AMIDASES"/>
    <property type="match status" value="1"/>
</dbReference>
<dbReference type="PANTHER" id="PTHR11895">
    <property type="entry name" value="TRANSAMIDASE"/>
    <property type="match status" value="1"/>
</dbReference>